<proteinExistence type="predicted"/>
<gene>
    <name evidence="2" type="ORF">FIV42_29755</name>
</gene>
<accession>A0A5B8YDF0</accession>
<dbReference type="InterPro" id="IPR015915">
    <property type="entry name" value="Kelch-typ_b-propeller"/>
</dbReference>
<dbReference type="EMBL" id="CP041186">
    <property type="protein sequence ID" value="QDG54781.1"/>
    <property type="molecule type" value="Genomic_DNA"/>
</dbReference>
<evidence type="ECO:0000313" key="2">
    <source>
        <dbReference type="EMBL" id="QDG54781.1"/>
    </source>
</evidence>
<organism evidence="2 3">
    <name type="scientific">Persicimonas caeni</name>
    <dbReference type="NCBI Taxonomy" id="2292766"/>
    <lineage>
        <taxon>Bacteria</taxon>
        <taxon>Deltaproteobacteria</taxon>
        <taxon>Bradymonadales</taxon>
        <taxon>Bradymonadaceae</taxon>
        <taxon>Persicimonas</taxon>
    </lineage>
</organism>
<sequence length="585" mass="62221">MHTMQVMTKSRMKRISVLVVLSALVAAAVGCGDEVERDPKLNIQVIGWGSGQDGTVGFQPRLPVFDTAAQVRVNLTHPGTGQLVNTAAFNPSEQRAVIPKLRFGNDLRMEFEVVDTQGVPVATGATPLFDFDGDELVKGYRIQVDEVDTFSPVGSVVNKAGRSELTQSRMDYRAVRDFEADRWLGRVGHVTVPYDGGNKALIVGGAHVDPVRRPAGLPQIKIVQDDLMEFDPATGYFTDLSYDPQTRGVRANSADRLFEGRAFHTVTPIGNDKFLVIGGFTSGDPNARALNSIELIDLNAAPGTRVQQLVDASGSPLTLEAPRAFHTATYRPSDNTVIVAGGIGRGGENDVLDSVELIDLDESSVQTVGQMGEGRAEHEAVLMGDGETVWLLGGRGPSGALSSTETVSGDAGGVSISTAASMNTARYAFAALRITPNNGSLVMAIGGYTDLDGNVTDTFEFSSLGRDEFLAEGNWRLEEGRGNPQAIELSNSNNIVVLGGRDGSQARLTSSEVLEFGDLGDPKPYTARTTEGTSHNERADFTATPLSNGKILLIGGVGRFDGTTTTLDSAEYFTPLDPRGTAPAN</sequence>
<evidence type="ECO:0000256" key="1">
    <source>
        <dbReference type="SAM" id="SignalP"/>
    </source>
</evidence>
<feature type="signal peptide" evidence="1">
    <location>
        <begin position="1"/>
        <end position="28"/>
    </location>
</feature>
<reference evidence="2 3" key="1">
    <citation type="submission" date="2019-06" db="EMBL/GenBank/DDBJ databases">
        <title>Persicimonas caeni gen. nov., sp. nov., a predatory bacterium isolated from solar saltern.</title>
        <authorList>
            <person name="Wang S."/>
        </authorList>
    </citation>
    <scope>NUCLEOTIDE SEQUENCE [LARGE SCALE GENOMIC DNA]</scope>
    <source>
        <strain evidence="2 3">YN101</strain>
    </source>
</reference>
<dbReference type="InterPro" id="IPR037293">
    <property type="entry name" value="Gal_Oxidase_central_sf"/>
</dbReference>
<dbReference type="SUPFAM" id="SSF117281">
    <property type="entry name" value="Kelch motif"/>
    <property type="match status" value="2"/>
</dbReference>
<name>A0A4Y6Q2H0_PERCE</name>
<dbReference type="OrthoDB" id="5508165at2"/>
<dbReference type="Gene3D" id="2.120.10.80">
    <property type="entry name" value="Kelch-type beta propeller"/>
    <property type="match status" value="1"/>
</dbReference>
<keyword evidence="3" id="KW-1185">Reference proteome</keyword>
<evidence type="ECO:0000313" key="3">
    <source>
        <dbReference type="Proteomes" id="UP000315995"/>
    </source>
</evidence>
<accession>A0A4Y6Q2H0</accession>
<dbReference type="Proteomes" id="UP000315995">
    <property type="component" value="Chromosome"/>
</dbReference>
<protein>
    <recommendedName>
        <fullName evidence="4">Kelch-like protein</fullName>
    </recommendedName>
</protein>
<feature type="chain" id="PRO_5030106904" description="Kelch-like protein" evidence="1">
    <location>
        <begin position="29"/>
        <end position="585"/>
    </location>
</feature>
<dbReference type="PANTHER" id="PTHR23244">
    <property type="entry name" value="KELCH REPEAT DOMAIN"/>
    <property type="match status" value="1"/>
</dbReference>
<evidence type="ECO:0008006" key="4">
    <source>
        <dbReference type="Google" id="ProtNLM"/>
    </source>
</evidence>
<dbReference type="Gene3D" id="2.130.10.80">
    <property type="entry name" value="Galactose oxidase/kelch, beta-propeller"/>
    <property type="match status" value="1"/>
</dbReference>
<dbReference type="AlphaFoldDB" id="A0A4Y6Q2H0"/>
<keyword evidence="1" id="KW-0732">Signal</keyword>